<evidence type="ECO:0000256" key="4">
    <source>
        <dbReference type="ARBA" id="ARBA00023136"/>
    </source>
</evidence>
<reference evidence="7 8" key="1">
    <citation type="submission" date="2023-11" db="EMBL/GenBank/DDBJ databases">
        <title>A Novel Polar Bacteriovorax (B. antarcticus) Isolated from the Biocrust in Antarctica.</title>
        <authorList>
            <person name="Mun W."/>
            <person name="Choi S.Y."/>
            <person name="Mitchell R.J."/>
        </authorList>
    </citation>
    <scope>NUCLEOTIDE SEQUENCE [LARGE SCALE GENOMIC DNA]</scope>
    <source>
        <strain evidence="7 8">PP10</strain>
    </source>
</reference>
<feature type="domain" description="RDD" evidence="6">
    <location>
        <begin position="34"/>
        <end position="136"/>
    </location>
</feature>
<sequence length="166" mass="18272">MDRKYVLEKAIRVAKLTRLIAKAIDLFIVLCFSIWFFPLGIVLGVIYMSVCDGMSNGQSAGKKFMGFAVKSLEDGSPCSYKQSVIRNLPFTLPLLVASLPIVGWILGLILGIVLIGFELYLLYNLDSGHRLGDVMADTSVMANDDNFAGVKNRKTSWWTSDTPGSI</sequence>
<proteinExistence type="predicted"/>
<dbReference type="EMBL" id="JAYGJQ010000002">
    <property type="protein sequence ID" value="MEA9356568.1"/>
    <property type="molecule type" value="Genomic_DNA"/>
</dbReference>
<evidence type="ECO:0000256" key="1">
    <source>
        <dbReference type="ARBA" id="ARBA00004141"/>
    </source>
</evidence>
<keyword evidence="3 5" id="KW-1133">Transmembrane helix</keyword>
<dbReference type="Pfam" id="PF06271">
    <property type="entry name" value="RDD"/>
    <property type="match status" value="1"/>
</dbReference>
<keyword evidence="8" id="KW-1185">Reference proteome</keyword>
<gene>
    <name evidence="7" type="ORF">SHI21_10150</name>
</gene>
<evidence type="ECO:0000256" key="3">
    <source>
        <dbReference type="ARBA" id="ARBA00022989"/>
    </source>
</evidence>
<dbReference type="InterPro" id="IPR010432">
    <property type="entry name" value="RDD"/>
</dbReference>
<evidence type="ECO:0000313" key="8">
    <source>
        <dbReference type="Proteomes" id="UP001302274"/>
    </source>
</evidence>
<dbReference type="RefSeq" id="WP_323576350.1">
    <property type="nucleotide sequence ID" value="NZ_JAYGJQ010000002.1"/>
</dbReference>
<evidence type="ECO:0000256" key="5">
    <source>
        <dbReference type="SAM" id="Phobius"/>
    </source>
</evidence>
<comment type="caution">
    <text evidence="7">The sequence shown here is derived from an EMBL/GenBank/DDBJ whole genome shotgun (WGS) entry which is preliminary data.</text>
</comment>
<evidence type="ECO:0000259" key="6">
    <source>
        <dbReference type="Pfam" id="PF06271"/>
    </source>
</evidence>
<feature type="transmembrane region" description="Helical" evidence="5">
    <location>
        <begin position="101"/>
        <end position="123"/>
    </location>
</feature>
<dbReference type="Proteomes" id="UP001302274">
    <property type="component" value="Unassembled WGS sequence"/>
</dbReference>
<protein>
    <submittedName>
        <fullName evidence="7">RDD family protein</fullName>
    </submittedName>
</protein>
<keyword evidence="2 5" id="KW-0812">Transmembrane</keyword>
<evidence type="ECO:0000256" key="2">
    <source>
        <dbReference type="ARBA" id="ARBA00022692"/>
    </source>
</evidence>
<organism evidence="7 8">
    <name type="scientific">Bacteriovorax antarcticus</name>
    <dbReference type="NCBI Taxonomy" id="3088717"/>
    <lineage>
        <taxon>Bacteria</taxon>
        <taxon>Pseudomonadati</taxon>
        <taxon>Bdellovibrionota</taxon>
        <taxon>Bacteriovoracia</taxon>
        <taxon>Bacteriovoracales</taxon>
        <taxon>Bacteriovoracaceae</taxon>
        <taxon>Bacteriovorax</taxon>
    </lineage>
</organism>
<feature type="transmembrane region" description="Helical" evidence="5">
    <location>
        <begin position="20"/>
        <end position="47"/>
    </location>
</feature>
<accession>A0ABU5VU40</accession>
<comment type="subcellular location">
    <subcellularLocation>
        <location evidence="1">Membrane</location>
        <topology evidence="1">Multi-pass membrane protein</topology>
    </subcellularLocation>
</comment>
<name>A0ABU5VU40_9BACT</name>
<keyword evidence="4 5" id="KW-0472">Membrane</keyword>
<evidence type="ECO:0000313" key="7">
    <source>
        <dbReference type="EMBL" id="MEA9356568.1"/>
    </source>
</evidence>